<evidence type="ECO:0008006" key="4">
    <source>
        <dbReference type="Google" id="ProtNLM"/>
    </source>
</evidence>
<accession>A0A1B7JUS0</accession>
<sequence>MKNLLSMTKKVFIISLTALLLIPVLSTMSAHAETNQHSGTINFSGSIVHPPCFNEINEQKITLNCLNDKADMTSSHLDLNHVTKTEGWKVINDGRGEYTYNWVNEEQKLGMLTIKYI</sequence>
<dbReference type="OrthoDB" id="6458233at2"/>
<evidence type="ECO:0000256" key="1">
    <source>
        <dbReference type="SAM" id="SignalP"/>
    </source>
</evidence>
<organism evidence="2 3">
    <name type="scientific">Providencia heimbachae ATCC 35613</name>
    <dbReference type="NCBI Taxonomy" id="1354272"/>
    <lineage>
        <taxon>Bacteria</taxon>
        <taxon>Pseudomonadati</taxon>
        <taxon>Pseudomonadota</taxon>
        <taxon>Gammaproteobacteria</taxon>
        <taxon>Enterobacterales</taxon>
        <taxon>Morganellaceae</taxon>
        <taxon>Providencia</taxon>
    </lineage>
</organism>
<evidence type="ECO:0000313" key="2">
    <source>
        <dbReference type="EMBL" id="OAT51641.1"/>
    </source>
</evidence>
<reference evidence="2 3" key="1">
    <citation type="submission" date="2016-04" db="EMBL/GenBank/DDBJ databases">
        <title>ATOL: Assembling a taxonomically balanced genome-scale reconstruction of the evolutionary history of the Enterobacteriaceae.</title>
        <authorList>
            <person name="Plunkett G.III."/>
            <person name="Neeno-Eckwall E.C."/>
            <person name="Glasner J.D."/>
            <person name="Perna N.T."/>
        </authorList>
    </citation>
    <scope>NUCLEOTIDE SEQUENCE [LARGE SCALE GENOMIC DNA]</scope>
    <source>
        <strain evidence="2 3">ATCC 35613</strain>
    </source>
</reference>
<gene>
    <name evidence="2" type="ORF">M998_1987</name>
</gene>
<dbReference type="AlphaFoldDB" id="A0A1B7JUS0"/>
<dbReference type="RefSeq" id="WP_068908645.1">
    <property type="nucleotide sequence ID" value="NZ_LXEW01000030.1"/>
</dbReference>
<dbReference type="EMBL" id="LXEW01000030">
    <property type="protein sequence ID" value="OAT51641.1"/>
    <property type="molecule type" value="Genomic_DNA"/>
</dbReference>
<feature type="signal peptide" evidence="1">
    <location>
        <begin position="1"/>
        <end position="32"/>
    </location>
</feature>
<evidence type="ECO:0000313" key="3">
    <source>
        <dbReference type="Proteomes" id="UP000078224"/>
    </source>
</evidence>
<name>A0A1B7JUS0_9GAMM</name>
<proteinExistence type="predicted"/>
<comment type="caution">
    <text evidence="2">The sequence shown here is derived from an EMBL/GenBank/DDBJ whole genome shotgun (WGS) entry which is preliminary data.</text>
</comment>
<dbReference type="PATRIC" id="fig|1354272.4.peg.2014"/>
<feature type="chain" id="PRO_5008595571" description="Type 1 fimbrial protein" evidence="1">
    <location>
        <begin position="33"/>
        <end position="117"/>
    </location>
</feature>
<dbReference type="Proteomes" id="UP000078224">
    <property type="component" value="Unassembled WGS sequence"/>
</dbReference>
<protein>
    <recommendedName>
        <fullName evidence="4">Type 1 fimbrial protein</fullName>
    </recommendedName>
</protein>
<keyword evidence="1" id="KW-0732">Signal</keyword>
<keyword evidence="3" id="KW-1185">Reference proteome</keyword>